<feature type="transmembrane region" description="Helical" evidence="5">
    <location>
        <begin position="6"/>
        <end position="22"/>
    </location>
</feature>
<dbReference type="InterPro" id="IPR032808">
    <property type="entry name" value="DoxX"/>
</dbReference>
<keyword evidence="8" id="KW-1185">Reference proteome</keyword>
<proteinExistence type="predicted"/>
<evidence type="ECO:0000313" key="7">
    <source>
        <dbReference type="EMBL" id="CAA0110891.1"/>
    </source>
</evidence>
<dbReference type="Proteomes" id="UP000439591">
    <property type="component" value="Unassembled WGS sequence"/>
</dbReference>
<name>A0A5S9Q1Y9_9GAMM</name>
<dbReference type="OrthoDB" id="7068420at2"/>
<evidence type="ECO:0000256" key="5">
    <source>
        <dbReference type="SAM" id="Phobius"/>
    </source>
</evidence>
<keyword evidence="3 5" id="KW-1133">Transmembrane helix</keyword>
<feature type="transmembrane region" description="Helical" evidence="5">
    <location>
        <begin position="96"/>
        <end position="116"/>
    </location>
</feature>
<reference evidence="8 9" key="1">
    <citation type="submission" date="2019-11" db="EMBL/GenBank/DDBJ databases">
        <authorList>
            <person name="Holert J."/>
        </authorList>
    </citation>
    <scope>NUCLEOTIDE SEQUENCE [LARGE SCALE GENOMIC DNA]</scope>
    <source>
        <strain evidence="7">BC3_2A</strain>
        <strain evidence="6">SB11_1A</strain>
    </source>
</reference>
<dbReference type="EMBL" id="CACSIM010000004">
    <property type="protein sequence ID" value="CAA0110891.1"/>
    <property type="molecule type" value="Genomic_DNA"/>
</dbReference>
<keyword evidence="2 5" id="KW-0812">Transmembrane</keyword>
<evidence type="ECO:0000313" key="8">
    <source>
        <dbReference type="Proteomes" id="UP000435877"/>
    </source>
</evidence>
<evidence type="ECO:0000313" key="9">
    <source>
        <dbReference type="Proteomes" id="UP000439591"/>
    </source>
</evidence>
<accession>A0A5S9Q1Y9</accession>
<keyword evidence="4 5" id="KW-0472">Membrane</keyword>
<dbReference type="Pfam" id="PF13564">
    <property type="entry name" value="DoxX_2"/>
    <property type="match status" value="1"/>
</dbReference>
<dbReference type="AlphaFoldDB" id="A0A5S9Q1Y9"/>
<organism evidence="7 9">
    <name type="scientific">Zhongshania aliphaticivorans</name>
    <dbReference type="NCBI Taxonomy" id="1470434"/>
    <lineage>
        <taxon>Bacteria</taxon>
        <taxon>Pseudomonadati</taxon>
        <taxon>Pseudomonadota</taxon>
        <taxon>Gammaproteobacteria</taxon>
        <taxon>Cellvibrionales</taxon>
        <taxon>Spongiibacteraceae</taxon>
        <taxon>Zhongshania</taxon>
    </lineage>
</organism>
<evidence type="ECO:0000313" key="6">
    <source>
        <dbReference type="EMBL" id="CAA0093117.1"/>
    </source>
</evidence>
<dbReference type="EMBL" id="CACSIK010000001">
    <property type="protein sequence ID" value="CAA0093117.1"/>
    <property type="molecule type" value="Genomic_DNA"/>
</dbReference>
<comment type="subcellular location">
    <subcellularLocation>
        <location evidence="1">Membrane</location>
        <topology evidence="1">Multi-pass membrane protein</topology>
    </subcellularLocation>
</comment>
<feature type="transmembrane region" description="Helical" evidence="5">
    <location>
        <begin position="42"/>
        <end position="64"/>
    </location>
</feature>
<feature type="transmembrane region" description="Helical" evidence="5">
    <location>
        <begin position="70"/>
        <end position="89"/>
    </location>
</feature>
<gene>
    <name evidence="6" type="ORF">IHBHHGIJ_02419</name>
    <name evidence="7" type="ORF">KFEGEMFD_02606</name>
</gene>
<dbReference type="GO" id="GO:0016020">
    <property type="term" value="C:membrane"/>
    <property type="evidence" value="ECO:0007669"/>
    <property type="project" value="UniProtKB-SubCell"/>
</dbReference>
<evidence type="ECO:0000256" key="4">
    <source>
        <dbReference type="ARBA" id="ARBA00023136"/>
    </source>
</evidence>
<evidence type="ECO:0000256" key="1">
    <source>
        <dbReference type="ARBA" id="ARBA00004141"/>
    </source>
</evidence>
<protein>
    <recommendedName>
        <fullName evidence="10">DoxX family protein</fullName>
    </recommendedName>
</protein>
<dbReference type="RefSeq" id="WP_159268961.1">
    <property type="nucleotide sequence ID" value="NZ_CACSIK010000001.1"/>
</dbReference>
<dbReference type="Proteomes" id="UP000435877">
    <property type="component" value="Unassembled WGS sequence"/>
</dbReference>
<evidence type="ECO:0000256" key="3">
    <source>
        <dbReference type="ARBA" id="ARBA00022989"/>
    </source>
</evidence>
<sequence length="129" mass="13681">MIYLSYVALVLFGIFFTGAAALKLSRHPHFIEEFDSMRIPYVLAYVSGSVEIICGPALIAGIWIPAAAGIASAILFCVMLGASLTNFLSVGRGLKMAIGVLVVFALPMLLIALYYMDATMSVLTAITGA</sequence>
<evidence type="ECO:0000256" key="2">
    <source>
        <dbReference type="ARBA" id="ARBA00022692"/>
    </source>
</evidence>
<evidence type="ECO:0008006" key="10">
    <source>
        <dbReference type="Google" id="ProtNLM"/>
    </source>
</evidence>